<dbReference type="Gene3D" id="3.40.630.30">
    <property type="match status" value="1"/>
</dbReference>
<dbReference type="CDD" id="cd04301">
    <property type="entry name" value="NAT_SF"/>
    <property type="match status" value="1"/>
</dbReference>
<keyword evidence="1" id="KW-0808">Transferase</keyword>
<feature type="domain" description="N-acetyltransferase" evidence="3">
    <location>
        <begin position="3"/>
        <end position="158"/>
    </location>
</feature>
<dbReference type="GO" id="GO:0016747">
    <property type="term" value="F:acyltransferase activity, transferring groups other than amino-acyl groups"/>
    <property type="evidence" value="ECO:0007669"/>
    <property type="project" value="InterPro"/>
</dbReference>
<accession>A0AAE3MWK7</accession>
<dbReference type="Pfam" id="PF00583">
    <property type="entry name" value="Acetyltransf_1"/>
    <property type="match status" value="1"/>
</dbReference>
<name>A0AAE3MWK7_9HYPH</name>
<evidence type="ECO:0000313" key="4">
    <source>
        <dbReference type="EMBL" id="MCX8995626.1"/>
    </source>
</evidence>
<evidence type="ECO:0000313" key="5">
    <source>
        <dbReference type="Proteomes" id="UP001208771"/>
    </source>
</evidence>
<evidence type="ECO:0000256" key="1">
    <source>
        <dbReference type="ARBA" id="ARBA00022679"/>
    </source>
</evidence>
<keyword evidence="5" id="KW-1185">Reference proteome</keyword>
<dbReference type="InterPro" id="IPR016181">
    <property type="entry name" value="Acyl_CoA_acyltransferase"/>
</dbReference>
<evidence type="ECO:0000256" key="2">
    <source>
        <dbReference type="ARBA" id="ARBA00023315"/>
    </source>
</evidence>
<dbReference type="Proteomes" id="UP001208771">
    <property type="component" value="Unassembled WGS sequence"/>
</dbReference>
<dbReference type="InterPro" id="IPR000182">
    <property type="entry name" value="GNAT_dom"/>
</dbReference>
<dbReference type="InterPro" id="IPR050832">
    <property type="entry name" value="Bact_Acetyltransf"/>
</dbReference>
<sequence length="158" mass="17023">MSVVISRLDPQGFHDWQALLDLILDAFASMEGRIDPPSSAHRLTPESLKEKATLETGILATGNGGLIGCIFCKAEPDSLYIGKLAISPSAQGQGVGRALLDAATAHARALGLSALRLETRIELTENHAIFGRWGFVRTAERAHAGYDRPTCIEMRKAL</sequence>
<reference evidence="4" key="1">
    <citation type="submission" date="2022-07" db="EMBL/GenBank/DDBJ databases">
        <title>Ectorhizobium quercum gen.nov., sp. nov.</title>
        <authorList>
            <person name="Ma T."/>
            <person name="Li Y."/>
        </authorList>
    </citation>
    <scope>NUCLEOTIDE SEQUENCE</scope>
    <source>
        <strain evidence="4">BDR2-2</strain>
    </source>
</reference>
<proteinExistence type="predicted"/>
<dbReference type="PANTHER" id="PTHR43877">
    <property type="entry name" value="AMINOALKYLPHOSPHONATE N-ACETYLTRANSFERASE-RELATED-RELATED"/>
    <property type="match status" value="1"/>
</dbReference>
<dbReference type="PANTHER" id="PTHR43877:SF2">
    <property type="entry name" value="AMINOALKYLPHOSPHONATE N-ACETYLTRANSFERASE-RELATED"/>
    <property type="match status" value="1"/>
</dbReference>
<dbReference type="SUPFAM" id="SSF55729">
    <property type="entry name" value="Acyl-CoA N-acyltransferases (Nat)"/>
    <property type="match status" value="1"/>
</dbReference>
<gene>
    <name evidence="4" type="ORF">NOF55_00720</name>
</gene>
<keyword evidence="2" id="KW-0012">Acyltransferase</keyword>
<organism evidence="4 5">
    <name type="scientific">Ectorhizobium quercum</name>
    <dbReference type="NCBI Taxonomy" id="2965071"/>
    <lineage>
        <taxon>Bacteria</taxon>
        <taxon>Pseudomonadati</taxon>
        <taxon>Pseudomonadota</taxon>
        <taxon>Alphaproteobacteria</taxon>
        <taxon>Hyphomicrobiales</taxon>
        <taxon>Rhizobiaceae</taxon>
        <taxon>Ectorhizobium</taxon>
    </lineage>
</organism>
<protein>
    <submittedName>
        <fullName evidence="4">GNAT family N-acetyltransferase</fullName>
    </submittedName>
</protein>
<evidence type="ECO:0000259" key="3">
    <source>
        <dbReference type="PROSITE" id="PS51186"/>
    </source>
</evidence>
<dbReference type="AlphaFoldDB" id="A0AAE3MWK7"/>
<dbReference type="RefSeq" id="WP_306409401.1">
    <property type="nucleotide sequence ID" value="NZ_JANFPI010000001.1"/>
</dbReference>
<dbReference type="PROSITE" id="PS51186">
    <property type="entry name" value="GNAT"/>
    <property type="match status" value="1"/>
</dbReference>
<dbReference type="EMBL" id="JANFPI010000001">
    <property type="protein sequence ID" value="MCX8995626.1"/>
    <property type="molecule type" value="Genomic_DNA"/>
</dbReference>
<comment type="caution">
    <text evidence="4">The sequence shown here is derived from an EMBL/GenBank/DDBJ whole genome shotgun (WGS) entry which is preliminary data.</text>
</comment>